<dbReference type="EMBL" id="PIPO01000003">
    <property type="protein sequence ID" value="RUO33346.1"/>
    <property type="molecule type" value="Genomic_DNA"/>
</dbReference>
<dbReference type="PANTHER" id="PTHR17920:SF3">
    <property type="entry name" value="TRANSMEMBRANE AND COILED-COIL DOMAIN-CONTAINING PROTEIN 4"/>
    <property type="match status" value="1"/>
</dbReference>
<dbReference type="SUPFAM" id="SSF53474">
    <property type="entry name" value="alpha/beta-Hydrolases"/>
    <property type="match status" value="1"/>
</dbReference>
<keyword evidence="7" id="KW-1185">Reference proteome</keyword>
<evidence type="ECO:0008006" key="8">
    <source>
        <dbReference type="Google" id="ProtNLM"/>
    </source>
</evidence>
<dbReference type="AlphaFoldDB" id="A0A432WHP7"/>
<dbReference type="RefSeq" id="WP_126799054.1">
    <property type="nucleotide sequence ID" value="NZ_PIPO01000003.1"/>
</dbReference>
<dbReference type="PANTHER" id="PTHR17920">
    <property type="entry name" value="TRANSMEMBRANE AND COILED-COIL DOMAIN-CONTAINING PROTEIN 4 TMCO4"/>
    <property type="match status" value="1"/>
</dbReference>
<dbReference type="InterPro" id="IPR006311">
    <property type="entry name" value="TAT_signal"/>
</dbReference>
<dbReference type="Proteomes" id="UP000287823">
    <property type="component" value="Unassembled WGS sequence"/>
</dbReference>
<dbReference type="InterPro" id="IPR007941">
    <property type="entry name" value="DUF726"/>
</dbReference>
<evidence type="ECO:0000313" key="7">
    <source>
        <dbReference type="Proteomes" id="UP000287823"/>
    </source>
</evidence>
<gene>
    <name evidence="6" type="ORF">CWE14_09040</name>
</gene>
<protein>
    <recommendedName>
        <fullName evidence="8">DUF726 domain-containing protein</fullName>
    </recommendedName>
</protein>
<dbReference type="PROSITE" id="PS51318">
    <property type="entry name" value="TAT"/>
    <property type="match status" value="1"/>
</dbReference>
<dbReference type="InterPro" id="IPR029058">
    <property type="entry name" value="AB_hydrolase_fold"/>
</dbReference>
<evidence type="ECO:0000313" key="6">
    <source>
        <dbReference type="EMBL" id="RUO33346.1"/>
    </source>
</evidence>
<evidence type="ECO:0000256" key="1">
    <source>
        <dbReference type="ARBA" id="ARBA00004141"/>
    </source>
</evidence>
<evidence type="ECO:0000256" key="3">
    <source>
        <dbReference type="ARBA" id="ARBA00022989"/>
    </source>
</evidence>
<evidence type="ECO:0000256" key="5">
    <source>
        <dbReference type="SAM" id="Phobius"/>
    </source>
</evidence>
<organism evidence="6 7">
    <name type="scientific">Aliidiomarina soli</name>
    <dbReference type="NCBI Taxonomy" id="1928574"/>
    <lineage>
        <taxon>Bacteria</taxon>
        <taxon>Pseudomonadati</taxon>
        <taxon>Pseudomonadota</taxon>
        <taxon>Gammaproteobacteria</taxon>
        <taxon>Alteromonadales</taxon>
        <taxon>Idiomarinaceae</taxon>
        <taxon>Aliidiomarina</taxon>
    </lineage>
</organism>
<evidence type="ECO:0000256" key="4">
    <source>
        <dbReference type="ARBA" id="ARBA00023136"/>
    </source>
</evidence>
<comment type="caution">
    <text evidence="6">The sequence shown here is derived from an EMBL/GenBank/DDBJ whole genome shotgun (WGS) entry which is preliminary data.</text>
</comment>
<keyword evidence="4 5" id="KW-0472">Membrane</keyword>
<feature type="transmembrane region" description="Helical" evidence="5">
    <location>
        <begin position="29"/>
        <end position="51"/>
    </location>
</feature>
<keyword evidence="2 5" id="KW-0812">Transmembrane</keyword>
<keyword evidence="3 5" id="KW-1133">Transmembrane helix</keyword>
<proteinExistence type="predicted"/>
<sequence length="364" mass="39253">MKNSINHLGEYAETLTTAYQSPFKRRRRFAYAAGGALLGGVGAALTAPAVFAAGAAGVAGKVSAALLASKGLSAALGSYNGYRLANNYLGELKSFEFVSLTDAIDTEATHQYIFINGFLSQDDAELADWRSALQTLREQQLQATRQTNLFPDITQAPCWHLNWESKRLAELNHSFAGPGVKSLLTRQWRSAPLGVITQLADNAWHHALLNAKKSGRLLADAIMQSPPHQQFTIVGHSLGARVAFYALQTLAAESSQRVRDVVLLGAAQGRRNRDLWLKAESACSGQLYNCFSTEDSVLRWAYQSINVGMSRPAGLGPAPLPVANIDCSALVNSHSRWKESLPAILAAITASTEHNVTPQPLAAE</sequence>
<name>A0A432WHP7_9GAMM</name>
<dbReference type="Gene3D" id="3.40.50.1820">
    <property type="entry name" value="alpha/beta hydrolase"/>
    <property type="match status" value="1"/>
</dbReference>
<dbReference type="GO" id="GO:0016020">
    <property type="term" value="C:membrane"/>
    <property type="evidence" value="ECO:0007669"/>
    <property type="project" value="UniProtKB-SubCell"/>
</dbReference>
<accession>A0A432WHP7</accession>
<evidence type="ECO:0000256" key="2">
    <source>
        <dbReference type="ARBA" id="ARBA00022692"/>
    </source>
</evidence>
<dbReference type="Pfam" id="PF05277">
    <property type="entry name" value="DUF726"/>
    <property type="match status" value="1"/>
</dbReference>
<comment type="subcellular location">
    <subcellularLocation>
        <location evidence="1">Membrane</location>
        <topology evidence="1">Multi-pass membrane protein</topology>
    </subcellularLocation>
</comment>
<reference evidence="6 7" key="1">
    <citation type="journal article" date="2011" name="Front. Microbiol.">
        <title>Genomic signatures of strain selection and enhancement in Bacillus atrophaeus var. globigii, a historical biowarfare simulant.</title>
        <authorList>
            <person name="Gibbons H.S."/>
            <person name="Broomall S.M."/>
            <person name="McNew L.A."/>
            <person name="Daligault H."/>
            <person name="Chapman C."/>
            <person name="Bruce D."/>
            <person name="Karavis M."/>
            <person name="Krepps M."/>
            <person name="McGregor P.A."/>
            <person name="Hong C."/>
            <person name="Park K.H."/>
            <person name="Akmal A."/>
            <person name="Feldman A."/>
            <person name="Lin J.S."/>
            <person name="Chang W.E."/>
            <person name="Higgs B.W."/>
            <person name="Demirev P."/>
            <person name="Lindquist J."/>
            <person name="Liem A."/>
            <person name="Fochler E."/>
            <person name="Read T.D."/>
            <person name="Tapia R."/>
            <person name="Johnson S."/>
            <person name="Bishop-Lilly K.A."/>
            <person name="Detter C."/>
            <person name="Han C."/>
            <person name="Sozhamannan S."/>
            <person name="Rosenzweig C.N."/>
            <person name="Skowronski E.W."/>
        </authorList>
    </citation>
    <scope>NUCLEOTIDE SEQUENCE [LARGE SCALE GENOMIC DNA]</scope>
    <source>
        <strain evidence="6 7">Y4G10-17</strain>
    </source>
</reference>